<feature type="modified residue" description="O-(phosphoribosyl dephospho-coenzyme A)serine" evidence="4 5">
    <location>
        <position position="14"/>
    </location>
</feature>
<keyword evidence="2 4" id="KW-0963">Cytoplasm</keyword>
<dbReference type="AlphaFoldDB" id="A0A6G8AUI6"/>
<evidence type="ECO:0000256" key="4">
    <source>
        <dbReference type="HAMAP-Rule" id="MF_00805"/>
    </source>
</evidence>
<gene>
    <name evidence="4 6" type="primary">citD</name>
    <name evidence="6" type="ORF">G7082_08860</name>
</gene>
<dbReference type="Proteomes" id="UP000501747">
    <property type="component" value="Chromosome"/>
</dbReference>
<name>A0A6G8AUI6_9ENTE</name>
<dbReference type="InterPro" id="IPR006495">
    <property type="entry name" value="CitD"/>
</dbReference>
<evidence type="ECO:0000256" key="5">
    <source>
        <dbReference type="PIRSR" id="PIRSR002736-50"/>
    </source>
</evidence>
<comment type="subcellular location">
    <subcellularLocation>
        <location evidence="1 4">Cytoplasm</location>
    </subcellularLocation>
</comment>
<sequence length="97" mass="10678">MKIENTAVAGTLESSDVQIMISEGKEGITIDLESQVLEQFGRQIKQVILDTLTAYDITDAQLKVVDKGALDCVIKARLTAAIHRSLGIQHKETPWEV</sequence>
<accession>A0A6G8AUI6</accession>
<dbReference type="GO" id="GO:0005737">
    <property type="term" value="C:cytoplasm"/>
    <property type="evidence" value="ECO:0007669"/>
    <property type="project" value="UniProtKB-SubCell"/>
</dbReference>
<dbReference type="NCBIfam" id="TIGR01608">
    <property type="entry name" value="citD"/>
    <property type="match status" value="1"/>
</dbReference>
<keyword evidence="7" id="KW-1185">Reference proteome</keyword>
<evidence type="ECO:0000313" key="6">
    <source>
        <dbReference type="EMBL" id="QIL48605.1"/>
    </source>
</evidence>
<dbReference type="PIRSF" id="PIRSF002736">
    <property type="entry name" value="Citrt_lyas_gamma"/>
    <property type="match status" value="1"/>
</dbReference>
<keyword evidence="3 4" id="KW-0597">Phosphoprotein</keyword>
<comment type="similarity">
    <text evidence="4">Belongs to the CitD family.</text>
</comment>
<dbReference type="KEGG" id="vhy:G7082_08860"/>
<comment type="subunit">
    <text evidence="4">Oligomer with a subunit composition of (alpha,beta,gamma)6.</text>
</comment>
<dbReference type="NCBIfam" id="NF009726">
    <property type="entry name" value="PRK13253.1"/>
    <property type="match status" value="1"/>
</dbReference>
<proteinExistence type="inferred from homology"/>
<comment type="function">
    <text evidence="4">Covalent carrier of the coenzyme of citrate lyase.</text>
</comment>
<dbReference type="GO" id="GO:0016829">
    <property type="term" value="F:lyase activity"/>
    <property type="evidence" value="ECO:0007669"/>
    <property type="project" value="UniProtKB-KW"/>
</dbReference>
<evidence type="ECO:0000256" key="3">
    <source>
        <dbReference type="ARBA" id="ARBA00022553"/>
    </source>
</evidence>
<dbReference type="InterPro" id="IPR023439">
    <property type="entry name" value="Mal_deCO2ase/Cit_lyase_ACP"/>
</dbReference>
<dbReference type="HAMAP" id="MF_00805">
    <property type="entry name" value="CitD"/>
    <property type="match status" value="1"/>
</dbReference>
<evidence type="ECO:0000313" key="7">
    <source>
        <dbReference type="Proteomes" id="UP000501747"/>
    </source>
</evidence>
<keyword evidence="6" id="KW-0456">Lyase</keyword>
<evidence type="ECO:0000256" key="2">
    <source>
        <dbReference type="ARBA" id="ARBA00022490"/>
    </source>
</evidence>
<reference evidence="6 7" key="1">
    <citation type="submission" date="2020-03" db="EMBL/GenBank/DDBJ databases">
        <title>Vagococcus sp. nov., isolated from beetles.</title>
        <authorList>
            <person name="Hyun D.-W."/>
            <person name="Bae J.-W."/>
        </authorList>
    </citation>
    <scope>NUCLEOTIDE SEQUENCE [LARGE SCALE GENOMIC DNA]</scope>
    <source>
        <strain evidence="6 7">HDW17B</strain>
    </source>
</reference>
<protein>
    <recommendedName>
        <fullName evidence="4">Citrate lyase acyl carrier protein</fullName>
    </recommendedName>
    <alternativeName>
        <fullName evidence="4">Citrate lyase gamma chain</fullName>
    </alternativeName>
</protein>
<dbReference type="RefSeq" id="WP_166034742.1">
    <property type="nucleotide sequence ID" value="NZ_CP049887.1"/>
</dbReference>
<evidence type="ECO:0000256" key="1">
    <source>
        <dbReference type="ARBA" id="ARBA00004496"/>
    </source>
</evidence>
<dbReference type="EMBL" id="CP049887">
    <property type="protein sequence ID" value="QIL48605.1"/>
    <property type="molecule type" value="Genomic_DNA"/>
</dbReference>
<dbReference type="Pfam" id="PF06857">
    <property type="entry name" value="ACP"/>
    <property type="match status" value="1"/>
</dbReference>
<organism evidence="6 7">
    <name type="scientific">Vagococcus hydrophili</name>
    <dbReference type="NCBI Taxonomy" id="2714947"/>
    <lineage>
        <taxon>Bacteria</taxon>
        <taxon>Bacillati</taxon>
        <taxon>Bacillota</taxon>
        <taxon>Bacilli</taxon>
        <taxon>Lactobacillales</taxon>
        <taxon>Enterococcaceae</taxon>
        <taxon>Vagococcus</taxon>
    </lineage>
</organism>